<dbReference type="Proteomes" id="UP001295423">
    <property type="component" value="Unassembled WGS sequence"/>
</dbReference>
<organism evidence="2 3">
    <name type="scientific">Cylindrotheca closterium</name>
    <dbReference type="NCBI Taxonomy" id="2856"/>
    <lineage>
        <taxon>Eukaryota</taxon>
        <taxon>Sar</taxon>
        <taxon>Stramenopiles</taxon>
        <taxon>Ochrophyta</taxon>
        <taxon>Bacillariophyta</taxon>
        <taxon>Bacillariophyceae</taxon>
        <taxon>Bacillariophycidae</taxon>
        <taxon>Bacillariales</taxon>
        <taxon>Bacillariaceae</taxon>
        <taxon>Cylindrotheca</taxon>
    </lineage>
</organism>
<feature type="compositionally biased region" description="Polar residues" evidence="1">
    <location>
        <begin position="171"/>
        <end position="182"/>
    </location>
</feature>
<feature type="region of interest" description="Disordered" evidence="1">
    <location>
        <begin position="410"/>
        <end position="476"/>
    </location>
</feature>
<feature type="compositionally biased region" description="Basic and acidic residues" evidence="1">
    <location>
        <begin position="222"/>
        <end position="253"/>
    </location>
</feature>
<evidence type="ECO:0000313" key="2">
    <source>
        <dbReference type="EMBL" id="CAJ1956453.1"/>
    </source>
</evidence>
<feature type="compositionally biased region" description="Acidic residues" evidence="1">
    <location>
        <begin position="160"/>
        <end position="170"/>
    </location>
</feature>
<gene>
    <name evidence="2" type="ORF">CYCCA115_LOCUS16241</name>
</gene>
<comment type="caution">
    <text evidence="2">The sequence shown here is derived from an EMBL/GenBank/DDBJ whole genome shotgun (WGS) entry which is preliminary data.</text>
</comment>
<feature type="region of interest" description="Disordered" evidence="1">
    <location>
        <begin position="146"/>
        <end position="274"/>
    </location>
</feature>
<feature type="region of interest" description="Disordered" evidence="1">
    <location>
        <begin position="64"/>
        <end position="83"/>
    </location>
</feature>
<feature type="compositionally biased region" description="Basic residues" evidence="1">
    <location>
        <begin position="377"/>
        <end position="388"/>
    </location>
</feature>
<dbReference type="AlphaFoldDB" id="A0AAD2JJP1"/>
<feature type="compositionally biased region" description="Polar residues" evidence="1">
    <location>
        <begin position="15"/>
        <end position="47"/>
    </location>
</feature>
<accession>A0AAD2JJP1</accession>
<evidence type="ECO:0000313" key="3">
    <source>
        <dbReference type="Proteomes" id="UP001295423"/>
    </source>
</evidence>
<feature type="compositionally biased region" description="Low complexity" evidence="1">
    <location>
        <begin position="466"/>
        <end position="476"/>
    </location>
</feature>
<feature type="compositionally biased region" description="Polar residues" evidence="1">
    <location>
        <begin position="429"/>
        <end position="447"/>
    </location>
</feature>
<evidence type="ECO:0000256" key="1">
    <source>
        <dbReference type="SAM" id="MobiDB-lite"/>
    </source>
</evidence>
<feature type="compositionally biased region" description="Basic and acidic residues" evidence="1">
    <location>
        <begin position="345"/>
        <end position="357"/>
    </location>
</feature>
<feature type="compositionally biased region" description="Basic and acidic residues" evidence="1">
    <location>
        <begin position="200"/>
        <end position="213"/>
    </location>
</feature>
<feature type="region of interest" description="Disordered" evidence="1">
    <location>
        <begin position="1"/>
        <end position="47"/>
    </location>
</feature>
<sequence>MESNSIAESKESKESLQASVISNAHSYTNNSNASVSSPTNDLSNAVEQLSKDIASTFNNIGATFMSSNPAPSSQEERQLTTKGQSKGFIDACWLVPDEPAIAMTTAQDPTSFSSNNNNAAAATAVPGIKEKLQLDDNSSLLEEAVSPMQRIRKQKQLDTNDLDAIDDDNDGSATNPSSPSRRSQGEVVESWKRKMKLAQKKREQEANELHGGGDKGNQITTDNHDETDHDDTTTNKTDEEHSFIKREDDTFFREEDDDNSNVMDGACQPKREKDGTLLDPIFSAAMTLEGIPSSRKEFMDMVTGKCRVMIGADEQSATSSEETDEWSDSYMTPDQQGSPRRRRKQQQDRRGRSGRSDRKSRRGRSREDQRRGTSSKSPKRQSRAKQMNHNHTPPDDLASAVQSEITMTPEHNREYRQRPASPPRRQHQRTPPSNEKMTQDFDINTPTPITPDKKRSAMKTPPSFPTAPKSPAAATSPKDKNFIKYFIQEISNRGYRMMWYKEPSSKHPTTVVLFLQHGHKSPVNANHSGPAMVWVDESERDQFYGVNLFDIRTLDRASHNALGAQSYAMPSRSIVLRLAKGNEFIFEAPTEQEAFRFVHGMKWVIARLAFNLVIGNMDVVCELVDVDKKKGEATIARAMDDVTLQMVDKSILKIVQ</sequence>
<dbReference type="EMBL" id="CAKOGP040001914">
    <property type="protein sequence ID" value="CAJ1956453.1"/>
    <property type="molecule type" value="Genomic_DNA"/>
</dbReference>
<keyword evidence="3" id="KW-1185">Reference proteome</keyword>
<proteinExistence type="predicted"/>
<protein>
    <submittedName>
        <fullName evidence="2">Uncharacterized protein</fullName>
    </submittedName>
</protein>
<reference evidence="2" key="1">
    <citation type="submission" date="2023-08" db="EMBL/GenBank/DDBJ databases">
        <authorList>
            <person name="Audoor S."/>
            <person name="Bilcke G."/>
        </authorList>
    </citation>
    <scope>NUCLEOTIDE SEQUENCE</scope>
</reference>
<feature type="compositionally biased region" description="Polar residues" evidence="1">
    <location>
        <begin position="64"/>
        <end position="73"/>
    </location>
</feature>
<feature type="region of interest" description="Disordered" evidence="1">
    <location>
        <begin position="312"/>
        <end position="397"/>
    </location>
</feature>
<name>A0AAD2JJP1_9STRA</name>